<dbReference type="GO" id="GO:0005886">
    <property type="term" value="C:plasma membrane"/>
    <property type="evidence" value="ECO:0007669"/>
    <property type="project" value="UniProtKB-SubCell"/>
</dbReference>
<keyword evidence="13" id="KW-0406">Ion transport</keyword>
<name>A0A1I1IBX3_9RHOB</name>
<evidence type="ECO:0000256" key="10">
    <source>
        <dbReference type="ARBA" id="ARBA00022842"/>
    </source>
</evidence>
<evidence type="ECO:0000256" key="13">
    <source>
        <dbReference type="ARBA" id="ARBA00023065"/>
    </source>
</evidence>
<keyword evidence="10" id="KW-0460">Magnesium</keyword>
<evidence type="ECO:0000256" key="14">
    <source>
        <dbReference type="ARBA" id="ARBA00023136"/>
    </source>
</evidence>
<keyword evidence="6 15" id="KW-0812">Transmembrane</keyword>
<dbReference type="Pfam" id="PF00122">
    <property type="entry name" value="E1-E2_ATPase"/>
    <property type="match status" value="1"/>
</dbReference>
<keyword evidence="8 15" id="KW-0547">Nucleotide-binding</keyword>
<evidence type="ECO:0000256" key="12">
    <source>
        <dbReference type="ARBA" id="ARBA00022989"/>
    </source>
</evidence>
<evidence type="ECO:0000256" key="4">
    <source>
        <dbReference type="ARBA" id="ARBA00022475"/>
    </source>
</evidence>
<evidence type="ECO:0000256" key="8">
    <source>
        <dbReference type="ARBA" id="ARBA00022741"/>
    </source>
</evidence>
<dbReference type="GO" id="GO:0043682">
    <property type="term" value="F:P-type divalent copper transporter activity"/>
    <property type="evidence" value="ECO:0007669"/>
    <property type="project" value="TreeGrafter"/>
</dbReference>
<keyword evidence="9 15" id="KW-0067">ATP-binding</keyword>
<dbReference type="AlphaFoldDB" id="A0A1I1IBX3"/>
<evidence type="ECO:0000256" key="5">
    <source>
        <dbReference type="ARBA" id="ARBA00022553"/>
    </source>
</evidence>
<dbReference type="EMBL" id="FOLX01000001">
    <property type="protein sequence ID" value="SFC33202.1"/>
    <property type="molecule type" value="Genomic_DNA"/>
</dbReference>
<dbReference type="CDD" id="cd00371">
    <property type="entry name" value="HMA"/>
    <property type="match status" value="1"/>
</dbReference>
<dbReference type="PROSITE" id="PS00154">
    <property type="entry name" value="ATPASE_E1_E2"/>
    <property type="match status" value="1"/>
</dbReference>
<dbReference type="SUPFAM" id="SSF81653">
    <property type="entry name" value="Calcium ATPase, transduction domain A"/>
    <property type="match status" value="1"/>
</dbReference>
<organism evidence="17 18">
    <name type="scientific">Pseudooceanicola nitratireducens</name>
    <dbReference type="NCBI Taxonomy" id="517719"/>
    <lineage>
        <taxon>Bacteria</taxon>
        <taxon>Pseudomonadati</taxon>
        <taxon>Pseudomonadota</taxon>
        <taxon>Alphaproteobacteria</taxon>
        <taxon>Rhodobacterales</taxon>
        <taxon>Paracoccaceae</taxon>
        <taxon>Pseudooceanicola</taxon>
    </lineage>
</organism>
<dbReference type="Gene3D" id="3.40.1110.10">
    <property type="entry name" value="Calcium-transporting ATPase, cytoplasmic domain N"/>
    <property type="match status" value="1"/>
</dbReference>
<feature type="transmembrane region" description="Helical" evidence="15">
    <location>
        <begin position="179"/>
        <end position="200"/>
    </location>
</feature>
<dbReference type="PANTHER" id="PTHR43520">
    <property type="entry name" value="ATP7, ISOFORM B"/>
    <property type="match status" value="1"/>
</dbReference>
<dbReference type="InterPro" id="IPR059000">
    <property type="entry name" value="ATPase_P-type_domA"/>
</dbReference>
<dbReference type="InterPro" id="IPR036163">
    <property type="entry name" value="HMA_dom_sf"/>
</dbReference>
<dbReference type="PANTHER" id="PTHR43520:SF5">
    <property type="entry name" value="CATION-TRANSPORTING P-TYPE ATPASE-RELATED"/>
    <property type="match status" value="1"/>
</dbReference>
<dbReference type="Pfam" id="PF00702">
    <property type="entry name" value="Hydrolase"/>
    <property type="match status" value="1"/>
</dbReference>
<proteinExistence type="inferred from homology"/>
<dbReference type="NCBIfam" id="TIGR01511">
    <property type="entry name" value="ATPase-IB1_Cu"/>
    <property type="match status" value="1"/>
</dbReference>
<keyword evidence="11" id="KW-1278">Translocase</keyword>
<dbReference type="Gene3D" id="3.40.50.1000">
    <property type="entry name" value="HAD superfamily/HAD-like"/>
    <property type="match status" value="1"/>
</dbReference>
<feature type="transmembrane region" description="Helical" evidence="15">
    <location>
        <begin position="362"/>
        <end position="381"/>
    </location>
</feature>
<evidence type="ECO:0000313" key="17">
    <source>
        <dbReference type="EMBL" id="SFC33202.1"/>
    </source>
</evidence>
<keyword evidence="12 15" id="KW-1133">Transmembrane helix</keyword>
<keyword evidence="14 15" id="KW-0472">Membrane</keyword>
<dbReference type="InterPro" id="IPR006121">
    <property type="entry name" value="HMA_dom"/>
</dbReference>
<evidence type="ECO:0000256" key="7">
    <source>
        <dbReference type="ARBA" id="ARBA00022723"/>
    </source>
</evidence>
<evidence type="ECO:0000313" key="18">
    <source>
        <dbReference type="Proteomes" id="UP000231644"/>
    </source>
</evidence>
<dbReference type="InterPro" id="IPR023298">
    <property type="entry name" value="ATPase_P-typ_TM_dom_sf"/>
</dbReference>
<dbReference type="RefSeq" id="WP_093450169.1">
    <property type="nucleotide sequence ID" value="NZ_FNZG01000002.1"/>
</dbReference>
<dbReference type="InterPro" id="IPR008250">
    <property type="entry name" value="ATPase_P-typ_transduc_dom_A_sf"/>
</dbReference>
<dbReference type="PRINTS" id="PR00119">
    <property type="entry name" value="CATATPASE"/>
</dbReference>
<comment type="similarity">
    <text evidence="2 15">Belongs to the cation transport ATPase (P-type) (TC 3.A.3) family. Type IB subfamily.</text>
</comment>
<feature type="transmembrane region" description="Helical" evidence="15">
    <location>
        <begin position="387"/>
        <end position="415"/>
    </location>
</feature>
<dbReference type="Gene3D" id="2.70.150.10">
    <property type="entry name" value="Calcium-transporting ATPase, cytoplasmic transduction domain A"/>
    <property type="match status" value="1"/>
</dbReference>
<dbReference type="InterPro" id="IPR023214">
    <property type="entry name" value="HAD_sf"/>
</dbReference>
<evidence type="ECO:0000256" key="15">
    <source>
        <dbReference type="RuleBase" id="RU362081"/>
    </source>
</evidence>
<keyword evidence="7 15" id="KW-0479">Metal-binding</keyword>
<accession>A0A1I1IBX3</accession>
<dbReference type="InterPro" id="IPR036412">
    <property type="entry name" value="HAD-like_sf"/>
</dbReference>
<evidence type="ECO:0000259" key="16">
    <source>
        <dbReference type="PROSITE" id="PS50846"/>
    </source>
</evidence>
<dbReference type="PROSITE" id="PS01047">
    <property type="entry name" value="HMA_1"/>
    <property type="match status" value="1"/>
</dbReference>
<sequence length="724" mass="75465">MSTATLSACPACSAAPSAQDIAARAAIRDVKLTLSLPTIHCSACISAVEQALNAHPGVNDARVNLTLKRAQVDAGSAVTADELVHTLAAIGYEAHELDPGSAAVTATDKAGRDLLMRLAVAGFASMNVMLLSVAVWSGAADATRDLFHWISAFITFPTIAFSAQPFFRNAWSALKVKRLNMDVPITLAILLALVTSLWETTLSGEHAYFDAALALTFFLLAGRYLDHRTRAIARSAAEELTALEVPRAWRVVDGEEIQTPVADLHIGDLIRVRPGARMPVDGEIIEGRSELDRSLLTGETLPVPAEPGTAVSAGEVNLTGPLLLRATAVGQDTSLHRMADLVAVAESGRSRYTSLADSAAKLYAPGVHILSALAFVGWYLYSWDLRTALNIAAAVLIITCPCALGLAVPAVTTAASGRLFKRGMLVKHETALERLASVDTVVFDKTGTLTAGRPLPLGLDRIDDASLSVALALAEGSAHPLSQSLTRALRDLAVPPAPVTDLTEMPGYGTQAQLNGQTVRLGRAGWAGPSQNGGTGAVLSIGEQVVEFTFADDLRPGAEQAVAALQAAGIHVALISGDRQAAVADLAARLKITDWTAEALPGDKSARIQALQDGGAKVLMVGDGLNDTAALTAADVSISPATALDAARVASDIVLLGGDLSPIPSALTTARAATRRIRENFRIATLYNIIAVPLAIAGLATPLIAALAMSTSSITVSLNALRLR</sequence>
<dbReference type="NCBIfam" id="TIGR01512">
    <property type="entry name" value="ATPase-IB2_Cd"/>
    <property type="match status" value="1"/>
</dbReference>
<dbReference type="GO" id="GO:0055070">
    <property type="term" value="P:copper ion homeostasis"/>
    <property type="evidence" value="ECO:0007669"/>
    <property type="project" value="TreeGrafter"/>
</dbReference>
<feature type="transmembrane region" description="Helical" evidence="15">
    <location>
        <begin position="685"/>
        <end position="709"/>
    </location>
</feature>
<evidence type="ECO:0000256" key="1">
    <source>
        <dbReference type="ARBA" id="ARBA00004651"/>
    </source>
</evidence>
<dbReference type="Proteomes" id="UP000231644">
    <property type="component" value="Unassembled WGS sequence"/>
</dbReference>
<evidence type="ECO:0000256" key="11">
    <source>
        <dbReference type="ARBA" id="ARBA00022967"/>
    </source>
</evidence>
<dbReference type="SUPFAM" id="SSF55008">
    <property type="entry name" value="HMA, heavy metal-associated domain"/>
    <property type="match status" value="1"/>
</dbReference>
<dbReference type="GO" id="GO:0005507">
    <property type="term" value="F:copper ion binding"/>
    <property type="evidence" value="ECO:0007669"/>
    <property type="project" value="TreeGrafter"/>
</dbReference>
<dbReference type="InterPro" id="IPR018303">
    <property type="entry name" value="ATPase_P-typ_P_site"/>
</dbReference>
<keyword evidence="3" id="KW-0813">Transport</keyword>
<feature type="domain" description="HMA" evidence="16">
    <location>
        <begin position="30"/>
        <end position="95"/>
    </location>
</feature>
<gene>
    <name evidence="17" type="ORF">SAMN05421762_0576</name>
</gene>
<keyword evidence="18" id="KW-1185">Reference proteome</keyword>
<evidence type="ECO:0000256" key="3">
    <source>
        <dbReference type="ARBA" id="ARBA00022448"/>
    </source>
</evidence>
<reference evidence="17 18" key="1">
    <citation type="submission" date="2016-10" db="EMBL/GenBank/DDBJ databases">
        <authorList>
            <person name="de Groot N.N."/>
        </authorList>
    </citation>
    <scope>NUCLEOTIDE SEQUENCE [LARGE SCALE GENOMIC DNA]</scope>
    <source>
        <strain evidence="17 18">DSM 29619</strain>
    </source>
</reference>
<evidence type="ECO:0000256" key="9">
    <source>
        <dbReference type="ARBA" id="ARBA00022840"/>
    </source>
</evidence>
<dbReference type="InterPro" id="IPR017969">
    <property type="entry name" value="Heavy-metal-associated_CS"/>
</dbReference>
<dbReference type="SUPFAM" id="SSF56784">
    <property type="entry name" value="HAD-like"/>
    <property type="match status" value="1"/>
</dbReference>
<comment type="subcellular location">
    <subcellularLocation>
        <location evidence="1">Cell membrane</location>
        <topology evidence="1">Multi-pass membrane protein</topology>
    </subcellularLocation>
</comment>
<evidence type="ECO:0000256" key="6">
    <source>
        <dbReference type="ARBA" id="ARBA00022692"/>
    </source>
</evidence>
<feature type="transmembrane region" description="Helical" evidence="15">
    <location>
        <begin position="118"/>
        <end position="140"/>
    </location>
</feature>
<dbReference type="PROSITE" id="PS50846">
    <property type="entry name" value="HMA_2"/>
    <property type="match status" value="1"/>
</dbReference>
<evidence type="ECO:0000256" key="2">
    <source>
        <dbReference type="ARBA" id="ARBA00006024"/>
    </source>
</evidence>
<feature type="transmembrane region" description="Helical" evidence="15">
    <location>
        <begin position="206"/>
        <end position="225"/>
    </location>
</feature>
<feature type="transmembrane region" description="Helical" evidence="15">
    <location>
        <begin position="146"/>
        <end position="167"/>
    </location>
</feature>
<dbReference type="STRING" id="517719.SAMN05421762_0576"/>
<dbReference type="PRINTS" id="PR00120">
    <property type="entry name" value="HATPASE"/>
</dbReference>
<dbReference type="InterPro" id="IPR023299">
    <property type="entry name" value="ATPase_P-typ_cyto_dom_N"/>
</dbReference>
<dbReference type="Gene3D" id="3.30.70.100">
    <property type="match status" value="1"/>
</dbReference>
<dbReference type="NCBIfam" id="TIGR01525">
    <property type="entry name" value="ATPase-IB_hvy"/>
    <property type="match status" value="1"/>
</dbReference>
<dbReference type="GO" id="GO:0005524">
    <property type="term" value="F:ATP binding"/>
    <property type="evidence" value="ECO:0007669"/>
    <property type="project" value="UniProtKB-UniRule"/>
</dbReference>
<dbReference type="NCBIfam" id="TIGR01494">
    <property type="entry name" value="ATPase_P-type"/>
    <property type="match status" value="2"/>
</dbReference>
<dbReference type="InterPro" id="IPR027256">
    <property type="entry name" value="P-typ_ATPase_IB"/>
</dbReference>
<dbReference type="SUPFAM" id="SSF81665">
    <property type="entry name" value="Calcium ATPase, transmembrane domain M"/>
    <property type="match status" value="1"/>
</dbReference>
<dbReference type="InterPro" id="IPR001757">
    <property type="entry name" value="P_typ_ATPase"/>
</dbReference>
<dbReference type="OrthoDB" id="9807843at2"/>
<dbReference type="GO" id="GO:0016887">
    <property type="term" value="F:ATP hydrolysis activity"/>
    <property type="evidence" value="ECO:0007669"/>
    <property type="project" value="InterPro"/>
</dbReference>
<protein>
    <submittedName>
        <fullName evidence="17">Cu2+-exporting ATPase</fullName>
    </submittedName>
</protein>
<keyword evidence="4 15" id="KW-1003">Cell membrane</keyword>
<keyword evidence="5" id="KW-0597">Phosphoprotein</keyword>
<dbReference type="Pfam" id="PF00403">
    <property type="entry name" value="HMA"/>
    <property type="match status" value="1"/>
</dbReference>